<evidence type="ECO:0008006" key="6">
    <source>
        <dbReference type="Google" id="ProtNLM"/>
    </source>
</evidence>
<feature type="coiled-coil region" evidence="2">
    <location>
        <begin position="255"/>
        <end position="289"/>
    </location>
</feature>
<dbReference type="GO" id="GO:0003677">
    <property type="term" value="F:DNA binding"/>
    <property type="evidence" value="ECO:0007669"/>
    <property type="project" value="InterPro"/>
</dbReference>
<organism evidence="4 5">
    <name type="scientific">Tetzosporium hominis</name>
    <dbReference type="NCBI Taxonomy" id="2020506"/>
    <lineage>
        <taxon>Bacteria</taxon>
        <taxon>Bacillati</taxon>
        <taxon>Bacillota</taxon>
        <taxon>Bacilli</taxon>
        <taxon>Bacillales</taxon>
        <taxon>Caryophanaceae</taxon>
        <taxon>Tetzosporium</taxon>
    </lineage>
</organism>
<dbReference type="Pfam" id="PF01076">
    <property type="entry name" value="Mob_Pre"/>
    <property type="match status" value="1"/>
</dbReference>
<comment type="caution">
    <text evidence="4">The sequence shown here is derived from an EMBL/GenBank/DDBJ whole genome shotgun (WGS) entry which is preliminary data.</text>
</comment>
<evidence type="ECO:0000313" key="4">
    <source>
        <dbReference type="EMBL" id="OZS78955.1"/>
    </source>
</evidence>
<dbReference type="Proteomes" id="UP000217065">
    <property type="component" value="Unassembled WGS sequence"/>
</dbReference>
<dbReference type="OrthoDB" id="9800759at2"/>
<dbReference type="NCBIfam" id="NF041497">
    <property type="entry name" value="MobV"/>
    <property type="match status" value="1"/>
</dbReference>
<accession>A0A264W5W6</accession>
<dbReference type="GO" id="GO:0006310">
    <property type="term" value="P:DNA recombination"/>
    <property type="evidence" value="ECO:0007669"/>
    <property type="project" value="InterPro"/>
</dbReference>
<keyword evidence="5" id="KW-1185">Reference proteome</keyword>
<evidence type="ECO:0000256" key="2">
    <source>
        <dbReference type="SAM" id="Coils"/>
    </source>
</evidence>
<dbReference type="InterPro" id="IPR001668">
    <property type="entry name" value="Mob_Pre"/>
</dbReference>
<name>A0A264W5W6_9BACL</name>
<evidence type="ECO:0000313" key="5">
    <source>
        <dbReference type="Proteomes" id="UP000217065"/>
    </source>
</evidence>
<keyword evidence="2" id="KW-0175">Coiled coil</keyword>
<reference evidence="4 5" key="1">
    <citation type="submission" date="2017-07" db="EMBL/GenBank/DDBJ databases">
        <title>Tetzosporium hominis gen.nov. sp.nov.</title>
        <authorList>
            <person name="Tetz G."/>
            <person name="Tetz V."/>
        </authorList>
    </citation>
    <scope>NUCLEOTIDE SEQUENCE [LARGE SCALE GENOMIC DNA]</scope>
    <source>
        <strain evidence="4 5">VT-49</strain>
    </source>
</reference>
<feature type="region of interest" description="Disordered" evidence="3">
    <location>
        <begin position="440"/>
        <end position="460"/>
    </location>
</feature>
<dbReference type="AlphaFoldDB" id="A0A264W5W6"/>
<gene>
    <name evidence="4" type="ORF">CF394_03435</name>
</gene>
<proteinExistence type="inferred from homology"/>
<comment type="similarity">
    <text evidence="1">Belongs to the plasmid mobilization pre family.</text>
</comment>
<feature type="coiled-coil region" evidence="2">
    <location>
        <begin position="368"/>
        <end position="402"/>
    </location>
</feature>
<evidence type="ECO:0000256" key="3">
    <source>
        <dbReference type="SAM" id="MobiDB-lite"/>
    </source>
</evidence>
<sequence>MSHSIIRVQKMKATALKGIQFHNQREKESQTNPDIRTEDAHLNYDLIHGDRKLDYKKEVQQVISENVKSEKKVRKDAVLLSEFLITSDSSFFDNMTPDEQRRYFETAKDFIADKYGEQNIIYATVHNDERTPHMHVGLVPVTDDGRLSAKDVFGNRLQFVKLQDDFNAHVKAHGFDLERGVSSSRKHLDMAKFKAITAYEAEREATQKSEQVLSNIQEIDTKVKAIEDVKPIQKFGQVLMKNDEYKTLVNYATNGAVAEVEVANLSRQLAEKEKEVMQLQEDAKKGQEKLRKMYSGIEWRSKDIEANLTTFADNIAEQKAQELFNNSNLVKKHEQLLQKSREIINERNELAKTYNEVATKYNQLVPDYKRTLEENKSLKTENSSLREQIEEIRHEFSAWKERAMLAFHKQFQRMKSLMKVLGVDPDKLKELDKSEDRIVSNSIKEIEKPNQSQKTMEMER</sequence>
<dbReference type="EMBL" id="NOKQ01000155">
    <property type="protein sequence ID" value="OZS78955.1"/>
    <property type="molecule type" value="Genomic_DNA"/>
</dbReference>
<dbReference type="RefSeq" id="WP_094941870.1">
    <property type="nucleotide sequence ID" value="NZ_NOKQ01000155.1"/>
</dbReference>
<dbReference type="CDD" id="cd17242">
    <property type="entry name" value="MobM_relaxase"/>
    <property type="match status" value="1"/>
</dbReference>
<feature type="compositionally biased region" description="Polar residues" evidence="3">
    <location>
        <begin position="449"/>
        <end position="460"/>
    </location>
</feature>
<protein>
    <recommendedName>
        <fullName evidence="6">Plasmid recombination enzyme</fullName>
    </recommendedName>
</protein>
<dbReference type="Gene3D" id="3.30.930.30">
    <property type="match status" value="1"/>
</dbReference>
<evidence type="ECO:0000256" key="1">
    <source>
        <dbReference type="ARBA" id="ARBA00010657"/>
    </source>
</evidence>